<dbReference type="EMBL" id="JABBNB010000054">
    <property type="protein sequence ID" value="NMO05181.1"/>
    <property type="molecule type" value="Genomic_DNA"/>
</dbReference>
<protein>
    <submittedName>
        <fullName evidence="6">IclR family transcriptional regulator</fullName>
    </submittedName>
</protein>
<evidence type="ECO:0000256" key="2">
    <source>
        <dbReference type="ARBA" id="ARBA00023125"/>
    </source>
</evidence>
<evidence type="ECO:0000313" key="7">
    <source>
        <dbReference type="Proteomes" id="UP000550729"/>
    </source>
</evidence>
<evidence type="ECO:0000256" key="1">
    <source>
        <dbReference type="ARBA" id="ARBA00023015"/>
    </source>
</evidence>
<sequence>MAGNTNSPRQSVAARTLAVIGAFDDTHRFLTLTEIAERAGLPVPTAHRLVREIVAWHGLVRRPDGAYVIGRRLWDVGLLAPIQTGLREAASPFMQDLYAATLATVHIAVREDTQVLYLERMSGRASVPVVSRVGSRLPLYCTGVGKVLLAHAPDDVVRRVLTDLRPQTPHTIVAPGTLTRQLSQIRQHGYATTTEEMTLGACSIAVPVRVGDDVVAALGIVVPTLGRNRATLVAAAQVAAAGVGRTLSQGRVG</sequence>
<dbReference type="Proteomes" id="UP000550729">
    <property type="component" value="Unassembled WGS sequence"/>
</dbReference>
<organism evidence="6 7">
    <name type="scientific">Gordonia asplenii</name>
    <dbReference type="NCBI Taxonomy" id="2725283"/>
    <lineage>
        <taxon>Bacteria</taxon>
        <taxon>Bacillati</taxon>
        <taxon>Actinomycetota</taxon>
        <taxon>Actinomycetes</taxon>
        <taxon>Mycobacteriales</taxon>
        <taxon>Gordoniaceae</taxon>
        <taxon>Gordonia</taxon>
    </lineage>
</organism>
<keyword evidence="7" id="KW-1185">Reference proteome</keyword>
<keyword evidence="1" id="KW-0805">Transcription regulation</keyword>
<dbReference type="InterPro" id="IPR029016">
    <property type="entry name" value="GAF-like_dom_sf"/>
</dbReference>
<dbReference type="InterPro" id="IPR005471">
    <property type="entry name" value="Tscrpt_reg_IclR_N"/>
</dbReference>
<dbReference type="Gene3D" id="3.30.450.40">
    <property type="match status" value="1"/>
</dbReference>
<gene>
    <name evidence="6" type="ORF">HH308_28585</name>
</gene>
<dbReference type="PROSITE" id="PS51077">
    <property type="entry name" value="HTH_ICLR"/>
    <property type="match status" value="1"/>
</dbReference>
<dbReference type="SUPFAM" id="SSF55781">
    <property type="entry name" value="GAF domain-like"/>
    <property type="match status" value="1"/>
</dbReference>
<evidence type="ECO:0000259" key="4">
    <source>
        <dbReference type="PROSITE" id="PS51077"/>
    </source>
</evidence>
<dbReference type="Pfam" id="PF09339">
    <property type="entry name" value="HTH_IclR"/>
    <property type="match status" value="1"/>
</dbReference>
<dbReference type="InterPro" id="IPR036390">
    <property type="entry name" value="WH_DNA-bd_sf"/>
</dbReference>
<dbReference type="RefSeq" id="WP_170197686.1">
    <property type="nucleotide sequence ID" value="NZ_JABBNB010000054.1"/>
</dbReference>
<dbReference type="InterPro" id="IPR036388">
    <property type="entry name" value="WH-like_DNA-bd_sf"/>
</dbReference>
<feature type="domain" description="IclR-ED" evidence="5">
    <location>
        <begin position="72"/>
        <end position="249"/>
    </location>
</feature>
<dbReference type="GO" id="GO:0045892">
    <property type="term" value="P:negative regulation of DNA-templated transcription"/>
    <property type="evidence" value="ECO:0007669"/>
    <property type="project" value="TreeGrafter"/>
</dbReference>
<dbReference type="InterPro" id="IPR050707">
    <property type="entry name" value="HTH_MetabolicPath_Reg"/>
</dbReference>
<accession>A0A848L9P8</accession>
<dbReference type="PROSITE" id="PS51078">
    <property type="entry name" value="ICLR_ED"/>
    <property type="match status" value="1"/>
</dbReference>
<evidence type="ECO:0000256" key="3">
    <source>
        <dbReference type="ARBA" id="ARBA00023163"/>
    </source>
</evidence>
<dbReference type="InterPro" id="IPR014757">
    <property type="entry name" value="Tscrpt_reg_IclR_C"/>
</dbReference>
<dbReference type="SMART" id="SM00346">
    <property type="entry name" value="HTH_ICLR"/>
    <property type="match status" value="1"/>
</dbReference>
<dbReference type="AlphaFoldDB" id="A0A848L9P8"/>
<dbReference type="Gene3D" id="1.10.10.10">
    <property type="entry name" value="Winged helix-like DNA-binding domain superfamily/Winged helix DNA-binding domain"/>
    <property type="match status" value="1"/>
</dbReference>
<reference evidence="6 7" key="1">
    <citation type="submission" date="2020-04" db="EMBL/GenBank/DDBJ databases">
        <title>Gordonia sp. nov. TBRC 11910.</title>
        <authorList>
            <person name="Suriyachadkun C."/>
        </authorList>
    </citation>
    <scope>NUCLEOTIDE SEQUENCE [LARGE SCALE GENOMIC DNA]</scope>
    <source>
        <strain evidence="6 7">TBRC 11910</strain>
    </source>
</reference>
<dbReference type="GO" id="GO:0003677">
    <property type="term" value="F:DNA binding"/>
    <property type="evidence" value="ECO:0007669"/>
    <property type="project" value="UniProtKB-KW"/>
</dbReference>
<keyword evidence="3" id="KW-0804">Transcription</keyword>
<proteinExistence type="predicted"/>
<feature type="domain" description="HTH iclR-type" evidence="4">
    <location>
        <begin position="10"/>
        <end position="71"/>
    </location>
</feature>
<dbReference type="Pfam" id="PF01614">
    <property type="entry name" value="IclR_C"/>
    <property type="match status" value="1"/>
</dbReference>
<evidence type="ECO:0000259" key="5">
    <source>
        <dbReference type="PROSITE" id="PS51078"/>
    </source>
</evidence>
<dbReference type="PANTHER" id="PTHR30136">
    <property type="entry name" value="HELIX-TURN-HELIX TRANSCRIPTIONAL REGULATOR, ICLR FAMILY"/>
    <property type="match status" value="1"/>
</dbReference>
<dbReference type="SUPFAM" id="SSF46785">
    <property type="entry name" value="Winged helix' DNA-binding domain"/>
    <property type="match status" value="1"/>
</dbReference>
<name>A0A848L9P8_9ACTN</name>
<keyword evidence="2" id="KW-0238">DNA-binding</keyword>
<dbReference type="GO" id="GO:0003700">
    <property type="term" value="F:DNA-binding transcription factor activity"/>
    <property type="evidence" value="ECO:0007669"/>
    <property type="project" value="TreeGrafter"/>
</dbReference>
<dbReference type="PANTHER" id="PTHR30136:SF24">
    <property type="entry name" value="HTH-TYPE TRANSCRIPTIONAL REPRESSOR ALLR"/>
    <property type="match status" value="1"/>
</dbReference>
<evidence type="ECO:0000313" key="6">
    <source>
        <dbReference type="EMBL" id="NMO05181.1"/>
    </source>
</evidence>
<comment type="caution">
    <text evidence="6">The sequence shown here is derived from an EMBL/GenBank/DDBJ whole genome shotgun (WGS) entry which is preliminary data.</text>
</comment>